<keyword evidence="11 15" id="KW-0413">Isomerase</keyword>
<dbReference type="InterPro" id="IPR014015">
    <property type="entry name" value="Helicase_SF3_DNA-vir"/>
</dbReference>
<keyword evidence="15" id="KW-1017">Isopeptide bond</keyword>
<comment type="subunit">
    <text evidence="15">Can form hexamers. Interacts with E2 protein; this interaction increases E1 DNA binding specificity. Interacts with host DNA polymerase subunit POLA2. Interacts with host single stranded DNA-binding protein RPA1. Interacts with host TOP1; this interaction stimulates the enzymatic activity of TOP1.</text>
</comment>
<evidence type="ECO:0000256" key="11">
    <source>
        <dbReference type="ARBA" id="ARBA00023235"/>
    </source>
</evidence>
<accession>A0A7T3P0K1</accession>
<evidence type="ECO:0000313" key="18">
    <source>
        <dbReference type="EMBL" id="QPZ44483.1"/>
    </source>
</evidence>
<keyword evidence="10 15" id="KW-0238">DNA-binding</keyword>
<reference evidence="18" key="1">
    <citation type="submission" date="2020-02" db="EMBL/GenBank/DDBJ databases">
        <authorList>
            <person name="Sun W.C."/>
            <person name="Huang H.X."/>
            <person name="Li Y.Y."/>
        </authorList>
    </citation>
    <scope>NUCLEOTIDE SEQUENCE</scope>
    <source>
        <strain evidence="18">GX14</strain>
    </source>
</reference>
<comment type="PTM">
    <text evidence="15">Sumoylated.</text>
</comment>
<dbReference type="GO" id="GO:0043138">
    <property type="term" value="F:3'-5' DNA helicase activity"/>
    <property type="evidence" value="ECO:0007669"/>
    <property type="project" value="UniProtKB-UniRule"/>
</dbReference>
<dbReference type="GO" id="GO:0005524">
    <property type="term" value="F:ATP binding"/>
    <property type="evidence" value="ECO:0007669"/>
    <property type="project" value="UniProtKB-UniRule"/>
</dbReference>
<dbReference type="Pfam" id="PF20450">
    <property type="entry name" value="PPV_E1_DBD"/>
    <property type="match status" value="1"/>
</dbReference>
<keyword evidence="3 15" id="KW-0597">Phosphoprotein</keyword>
<evidence type="ECO:0000256" key="16">
    <source>
        <dbReference type="PIRNR" id="PIRNR003383"/>
    </source>
</evidence>
<dbReference type="Pfam" id="PF00519">
    <property type="entry name" value="PPV_E1_C"/>
    <property type="match status" value="1"/>
</dbReference>
<dbReference type="SUPFAM" id="SSF52540">
    <property type="entry name" value="P-loop containing nucleoside triphosphate hydrolases"/>
    <property type="match status" value="1"/>
</dbReference>
<feature type="modified residue" description="Phosphoserine; by host" evidence="15">
    <location>
        <position position="90"/>
    </location>
</feature>
<feature type="cross-link" description="Glycyl lysine isopeptide (Lys-Gly) (interchain with G-Cter in SUMO)" evidence="15">
    <location>
        <position position="510"/>
    </location>
</feature>
<evidence type="ECO:0000256" key="3">
    <source>
        <dbReference type="ARBA" id="ARBA00022553"/>
    </source>
</evidence>
<keyword evidence="2 15" id="KW-0244">Early protein</keyword>
<dbReference type="InterPro" id="IPR037102">
    <property type="entry name" value="Znf_lg_T-Ag_D1_dom_sf"/>
</dbReference>
<dbReference type="EC" id="5.6.2.4" evidence="15 16"/>
<keyword evidence="7 15" id="KW-0378">Hydrolase</keyword>
<dbReference type="Gene3D" id="1.10.10.510">
    <property type="entry name" value="Zinc finger, large T-antigen D1 domain"/>
    <property type="match status" value="1"/>
</dbReference>
<comment type="PTM">
    <text evidence="15">Phosphorylated.</text>
</comment>
<comment type="catalytic activity">
    <reaction evidence="13 15 16">
        <text>ATP + H2O = ADP + phosphate + H(+)</text>
        <dbReference type="Rhea" id="RHEA:13065"/>
        <dbReference type="ChEBI" id="CHEBI:15377"/>
        <dbReference type="ChEBI" id="CHEBI:15378"/>
        <dbReference type="ChEBI" id="CHEBI:30616"/>
        <dbReference type="ChEBI" id="CHEBI:43474"/>
        <dbReference type="ChEBI" id="CHEBI:456216"/>
        <dbReference type="EC" id="5.6.2.4"/>
    </reaction>
</comment>
<evidence type="ECO:0000256" key="9">
    <source>
        <dbReference type="ARBA" id="ARBA00022840"/>
    </source>
</evidence>
<keyword evidence="8 15" id="KW-0347">Helicase</keyword>
<name>A0A7T3P0K1_9PAPI</name>
<feature type="binding site" evidence="15">
    <location>
        <begin position="429"/>
        <end position="436"/>
    </location>
    <ligand>
        <name>ATP</name>
        <dbReference type="ChEBI" id="CHEBI:30616"/>
    </ligand>
</feature>
<dbReference type="Gene3D" id="3.40.1310.10">
    <property type="match status" value="1"/>
</dbReference>
<dbReference type="Pfam" id="PF00524">
    <property type="entry name" value="PPV_E1_N"/>
    <property type="match status" value="1"/>
</dbReference>
<gene>
    <name evidence="15" type="primary">E1</name>
</gene>
<keyword evidence="9 15" id="KW-0067">ATP-binding</keyword>
<evidence type="ECO:0000256" key="8">
    <source>
        <dbReference type="ARBA" id="ARBA00022806"/>
    </source>
</evidence>
<dbReference type="PIRSF" id="PIRSF003383">
    <property type="entry name" value="Rep_E1_papillomaV"/>
    <property type="match status" value="1"/>
</dbReference>
<sequence>MEEGNSPLEGCSGDWILVEAEEEGGACGGDGETDSDDGYDMVDFIDDTEVPQGNSAALYHAQTLYDTAVLPQCKRKHVNSPKVKPVCDLSPRLAAINIGTESQQTAKRRLFVAPPDSGYGNTLEEANTQEMGETEVPGGNGGEGEHMVAEAFGQERRRAAMLGQFKERFGISFCDLTRPFKSNKTTCGDWVVYACGMSDALADATSDLLSPHCIYGNITKEHSALGNSLLMLLRFTHAKNRDTLTKLLGSHMTIPAYNIVAEPPKIRCPAAAIFWYRRSTTQGVTVFGDVCEWITKQVTVGGGECAFELSTMIQWAYDSDLTDEAQVAYEYAKLADSDRNAEAFLKSNCQAKYVKDCCTMVRLYKKAEMHNMTMGQWVRKQADRYDGEGNYRPIVQFLKFQGIEFIPFMHTLAQFLKGIPKRNCLVIHGPPNTGKSLFTMSLCSFLGGKVISFVNSKSHFWLQPLGECKVALLDDATRPCWDYFDLYLRNLLDGNPVSLDAKHRAPIQIKGPPLLITSNVDISTEDRWKYLHSRVRCFSFPNTLPLDSKGDPVYELTALNWKSFFTRLWSRLDLKEGSHGEAFTALRCTTGPAAGPD</sequence>
<dbReference type="GO" id="GO:0016817">
    <property type="term" value="F:hydrolase activity, acting on acid anhydrides"/>
    <property type="evidence" value="ECO:0007669"/>
    <property type="project" value="InterPro"/>
</dbReference>
<dbReference type="GO" id="GO:0042025">
    <property type="term" value="C:host cell nucleus"/>
    <property type="evidence" value="ECO:0007669"/>
    <property type="project" value="UniProtKB-SubCell"/>
</dbReference>
<comment type="function">
    <text evidence="16">ATP-dependent DNA helicase required for initiation of viral DNA replication. It forms a complex with the viral E2 protein. The E1-E2 complex binds to the replication origin which contains binding sites for both proteins.</text>
</comment>
<evidence type="ECO:0000256" key="2">
    <source>
        <dbReference type="ARBA" id="ARBA00022518"/>
    </source>
</evidence>
<comment type="catalytic activity">
    <reaction evidence="12 15">
        <text>Couples ATP hydrolysis with the unwinding of duplex DNA by translocating in the 3'-5' direction.</text>
        <dbReference type="EC" id="5.6.2.4"/>
    </reaction>
</comment>
<evidence type="ECO:0000259" key="17">
    <source>
        <dbReference type="PROSITE" id="PS51206"/>
    </source>
</evidence>
<keyword evidence="15" id="KW-0832">Ubl conjugation</keyword>
<comment type="subcellular location">
    <subcellularLocation>
        <location evidence="1 15">Host nucleus</location>
    </subcellularLocation>
</comment>
<dbReference type="InterPro" id="IPR046832">
    <property type="entry name" value="PPV_E1_DBD"/>
</dbReference>
<keyword evidence="5 15" id="KW-0235">DNA replication</keyword>
<proteinExistence type="inferred from homology"/>
<keyword evidence="6 15" id="KW-0547">Nucleotide-binding</keyword>
<dbReference type="HAMAP" id="MF_04000">
    <property type="entry name" value="PPV_E1"/>
    <property type="match status" value="1"/>
</dbReference>
<evidence type="ECO:0000256" key="10">
    <source>
        <dbReference type="ARBA" id="ARBA00023125"/>
    </source>
</evidence>
<dbReference type="SUPFAM" id="SSF55464">
    <property type="entry name" value="Origin of replication-binding domain, RBD-like"/>
    <property type="match status" value="1"/>
</dbReference>
<comment type="function">
    <text evidence="14 15">ATP-dependent DNA 3'-5' helicase required for initiation of viral DNA replication. It forms a complex with the viral E2 protein. The E1-E2 complex binds to the replication origin which contains binding sites for both proteins. During the initial step, a dimer of E1 interacts with a dimer of protein E2 leading to a complex that binds the viral origin of replication with high specificity. Then, a second dimer of E1 displaces the E2 dimer in an ATP-dependent manner to form the E1 tetramer. Following this, two E1 monomers are added to each half of the site, which results in the formation of two E1 trimers on the viral ori. Subsequently, two hexamers will be created. The double hexamer acts as a bi-directional helicase machinery and unwinds the viral DNA and then recruits the host DNA polymerase to start replication.</text>
</comment>
<dbReference type="InterPro" id="IPR001177">
    <property type="entry name" value="PPV_DNA_helicase_E1_C"/>
</dbReference>
<evidence type="ECO:0000256" key="4">
    <source>
        <dbReference type="ARBA" id="ARBA00022562"/>
    </source>
</evidence>
<feature type="short sequence motif" description="Nuclear export signal" evidence="15">
    <location>
        <begin position="89"/>
        <end position="98"/>
    </location>
</feature>
<comment type="caution">
    <text evidence="15">Lacks conserved residue(s) required for the propagation of feature annotation.</text>
</comment>
<protein>
    <recommendedName>
        <fullName evidence="15 16">Replication protein E1</fullName>
        <ecNumber evidence="15 16">5.6.2.4</ecNumber>
    </recommendedName>
    <alternativeName>
        <fullName evidence="15">ATP-dependent helicase E1</fullName>
    </alternativeName>
    <alternativeName>
        <fullName evidence="15">DNA 3'-5' helicase E1</fullName>
    </alternativeName>
</protein>
<evidence type="ECO:0000256" key="14">
    <source>
        <dbReference type="ARBA" id="ARBA00093297"/>
    </source>
</evidence>
<dbReference type="GO" id="GO:0006260">
    <property type="term" value="P:DNA replication"/>
    <property type="evidence" value="ECO:0007669"/>
    <property type="project" value="UniProtKB-UniRule"/>
</dbReference>
<dbReference type="Gene3D" id="3.40.50.300">
    <property type="entry name" value="P-loop containing nucleotide triphosphate hydrolases"/>
    <property type="match status" value="1"/>
</dbReference>
<dbReference type="GO" id="GO:0003677">
    <property type="term" value="F:DNA binding"/>
    <property type="evidence" value="ECO:0007669"/>
    <property type="project" value="UniProtKB-UniRule"/>
</dbReference>
<feature type="domain" description="SF3 helicase" evidence="17">
    <location>
        <begin position="403"/>
        <end position="553"/>
    </location>
</feature>
<dbReference type="InterPro" id="IPR014000">
    <property type="entry name" value="PPV_DNA_helicase_E1_N"/>
</dbReference>
<evidence type="ECO:0000256" key="13">
    <source>
        <dbReference type="ARBA" id="ARBA00048988"/>
    </source>
</evidence>
<evidence type="ECO:0000256" key="7">
    <source>
        <dbReference type="ARBA" id="ARBA00022801"/>
    </source>
</evidence>
<dbReference type="EMBL" id="MT078971">
    <property type="protein sequence ID" value="QPZ44483.1"/>
    <property type="molecule type" value="Genomic_DNA"/>
</dbReference>
<organism evidence="18">
    <name type="scientific">Sus scrofa papillomavirus 1</name>
    <dbReference type="NCBI Taxonomy" id="446138"/>
    <lineage>
        <taxon>Viruses</taxon>
        <taxon>Monodnaviria</taxon>
        <taxon>Shotokuvirae</taxon>
        <taxon>Cossaviricota</taxon>
        <taxon>Papovaviricetes</taxon>
        <taxon>Zurhausenvirales</taxon>
        <taxon>Papillomaviridae</taxon>
        <taxon>Firstpapillomavirinae</taxon>
        <taxon>Dyodeltapapillomavirus</taxon>
        <taxon>Dyodeltapapillomavirus 1</taxon>
    </lineage>
</organism>
<evidence type="ECO:0000256" key="6">
    <source>
        <dbReference type="ARBA" id="ARBA00022741"/>
    </source>
</evidence>
<dbReference type="InterPro" id="IPR046935">
    <property type="entry name" value="PPV_E1_DBD_sf"/>
</dbReference>
<dbReference type="InterPro" id="IPR016393">
    <property type="entry name" value="Rep_E1_papillomaV"/>
</dbReference>
<evidence type="ECO:0000256" key="1">
    <source>
        <dbReference type="ARBA" id="ARBA00004147"/>
    </source>
</evidence>
<evidence type="ECO:0000256" key="12">
    <source>
        <dbReference type="ARBA" id="ARBA00034617"/>
    </source>
</evidence>
<keyword evidence="4 15" id="KW-1048">Host nucleus</keyword>
<evidence type="ECO:0000256" key="5">
    <source>
        <dbReference type="ARBA" id="ARBA00022705"/>
    </source>
</evidence>
<dbReference type="PROSITE" id="PS51206">
    <property type="entry name" value="SF3_HELICASE_1"/>
    <property type="match status" value="1"/>
</dbReference>
<evidence type="ECO:0000256" key="15">
    <source>
        <dbReference type="HAMAP-Rule" id="MF_04000"/>
    </source>
</evidence>
<comment type="similarity">
    <text evidence="15 16">Belongs to the papillomaviridae E1 protein family.</text>
</comment>
<dbReference type="InterPro" id="IPR027417">
    <property type="entry name" value="P-loop_NTPase"/>
</dbReference>
<feature type="short sequence motif" description="Nuclear localization signal" evidence="15">
    <location>
        <begin position="74"/>
        <end position="76"/>
    </location>
</feature>
<feature type="modified residue" description="Phosphoserine; by host" evidence="15">
    <location>
        <position position="80"/>
    </location>
</feature>